<feature type="compositionally biased region" description="Acidic residues" evidence="1">
    <location>
        <begin position="55"/>
        <end position="78"/>
    </location>
</feature>
<dbReference type="Gene3D" id="2.60.40.10">
    <property type="entry name" value="Immunoglobulins"/>
    <property type="match status" value="1"/>
</dbReference>
<keyword evidence="4" id="KW-1185">Reference proteome</keyword>
<feature type="domain" description="Immunoglobulin I-set" evidence="2">
    <location>
        <begin position="2"/>
        <end position="52"/>
    </location>
</feature>
<dbReference type="AlphaFoldDB" id="A0A7D9IIA2"/>
<evidence type="ECO:0000256" key="1">
    <source>
        <dbReference type="SAM" id="MobiDB-lite"/>
    </source>
</evidence>
<reference evidence="3" key="1">
    <citation type="submission" date="2020-04" db="EMBL/GenBank/DDBJ databases">
        <authorList>
            <person name="Alioto T."/>
            <person name="Alioto T."/>
            <person name="Gomez Garrido J."/>
        </authorList>
    </citation>
    <scope>NUCLEOTIDE SEQUENCE</scope>
    <source>
        <strain evidence="3">A484AB</strain>
    </source>
</reference>
<gene>
    <name evidence="3" type="ORF">PACLA_8A020491</name>
</gene>
<dbReference type="SUPFAM" id="SSF48726">
    <property type="entry name" value="Immunoglobulin"/>
    <property type="match status" value="1"/>
</dbReference>
<dbReference type="InterPro" id="IPR013098">
    <property type="entry name" value="Ig_I-set"/>
</dbReference>
<proteinExistence type="predicted"/>
<dbReference type="EMBL" id="CACRXK020005455">
    <property type="protein sequence ID" value="CAB4006247.1"/>
    <property type="molecule type" value="Genomic_DNA"/>
</dbReference>
<evidence type="ECO:0000259" key="2">
    <source>
        <dbReference type="Pfam" id="PF07679"/>
    </source>
</evidence>
<organism evidence="3 4">
    <name type="scientific">Paramuricea clavata</name>
    <name type="common">Red gorgonian</name>
    <name type="synonym">Violescent sea-whip</name>
    <dbReference type="NCBI Taxonomy" id="317549"/>
    <lineage>
        <taxon>Eukaryota</taxon>
        <taxon>Metazoa</taxon>
        <taxon>Cnidaria</taxon>
        <taxon>Anthozoa</taxon>
        <taxon>Octocorallia</taxon>
        <taxon>Malacalcyonacea</taxon>
        <taxon>Plexauridae</taxon>
        <taxon>Paramuricea</taxon>
    </lineage>
</organism>
<evidence type="ECO:0000313" key="4">
    <source>
        <dbReference type="Proteomes" id="UP001152795"/>
    </source>
</evidence>
<protein>
    <submittedName>
        <fullName evidence="3">Uncharacterized protein LOC110252588</fullName>
    </submittedName>
</protein>
<comment type="caution">
    <text evidence="3">The sequence shown here is derived from an EMBL/GenBank/DDBJ whole genome shotgun (WGS) entry which is preliminary data.</text>
</comment>
<accession>A0A7D9IIA2</accession>
<evidence type="ECO:0000313" key="3">
    <source>
        <dbReference type="EMBL" id="CAB4006247.1"/>
    </source>
</evidence>
<dbReference type="InterPro" id="IPR036179">
    <property type="entry name" value="Ig-like_dom_sf"/>
</dbReference>
<name>A0A7D9IIA2_PARCT</name>
<dbReference type="Proteomes" id="UP001152795">
    <property type="component" value="Unassembled WGS sequence"/>
</dbReference>
<feature type="region of interest" description="Disordered" evidence="1">
    <location>
        <begin position="55"/>
        <end position="83"/>
    </location>
</feature>
<dbReference type="Pfam" id="PF07679">
    <property type="entry name" value="I-set"/>
    <property type="match status" value="1"/>
</dbReference>
<sequence>MKENEIIPENQRVKLEENKLKIDKIMESDAGYYTCSVTTPFGIQNKTAFLTVIQSEEEEDDESEEQDEGGDYSGEGEELYPCGRPRKKLTSACDRSYGFTGCKSFAPAVNSDDIEIMQKLDNITMSPPTLRMKVQWKVPKAGNSDIWGWQIIVADVGPFPGSHGCIQVNRKFIWESDNGELYVNYTFKEIQLGAKLKIQIQSLPAVARNKGVMKEISTKLGNEHIRREKEFG</sequence>
<dbReference type="InterPro" id="IPR013783">
    <property type="entry name" value="Ig-like_fold"/>
</dbReference>